<dbReference type="HOGENOM" id="CLU_1780420_0_0_1"/>
<organism evidence="1">
    <name type="scientific">Oryza nivara</name>
    <name type="common">Indian wild rice</name>
    <name type="synonym">Oryza sativa f. spontanea</name>
    <dbReference type="NCBI Taxonomy" id="4536"/>
    <lineage>
        <taxon>Eukaryota</taxon>
        <taxon>Viridiplantae</taxon>
        <taxon>Streptophyta</taxon>
        <taxon>Embryophyta</taxon>
        <taxon>Tracheophyta</taxon>
        <taxon>Spermatophyta</taxon>
        <taxon>Magnoliopsida</taxon>
        <taxon>Liliopsida</taxon>
        <taxon>Poales</taxon>
        <taxon>Poaceae</taxon>
        <taxon>BOP clade</taxon>
        <taxon>Oryzoideae</taxon>
        <taxon>Oryzeae</taxon>
        <taxon>Oryzinae</taxon>
        <taxon>Oryza</taxon>
    </lineage>
</organism>
<name>A0A0E0IQ33_ORYNI</name>
<dbReference type="Gramene" id="ONIVA10G03870.1">
    <property type="protein sequence ID" value="ONIVA10G03870.1"/>
    <property type="gene ID" value="ONIVA10G03870"/>
</dbReference>
<keyword evidence="2" id="KW-1185">Reference proteome</keyword>
<sequence>MCLPSCRHSLDVYKKDVRANAGAAVHLFPAVHLSTPLSLHTIINCCSCRTCTLNRYPPQSSMPITSQWQGEFVLYAQGTRMVHPMPQMPRPMSQVVPPKALDLGGSPMHPPTNGTNPWQGQYMDYAGTLTTVIVNHYILAALFYDT</sequence>
<protein>
    <submittedName>
        <fullName evidence="1">Uncharacterized protein</fullName>
    </submittedName>
</protein>
<evidence type="ECO:0000313" key="2">
    <source>
        <dbReference type="Proteomes" id="UP000006591"/>
    </source>
</evidence>
<dbReference type="AlphaFoldDB" id="A0A0E0IQ33"/>
<reference evidence="1" key="1">
    <citation type="submission" date="2015-04" db="UniProtKB">
        <authorList>
            <consortium name="EnsemblPlants"/>
        </authorList>
    </citation>
    <scope>IDENTIFICATION</scope>
    <source>
        <strain evidence="1">SL10</strain>
    </source>
</reference>
<reference evidence="1" key="2">
    <citation type="submission" date="2018-04" db="EMBL/GenBank/DDBJ databases">
        <title>OnivRS2 (Oryza nivara Reference Sequence Version 2).</title>
        <authorList>
            <person name="Zhang J."/>
            <person name="Kudrna D."/>
            <person name="Lee S."/>
            <person name="Talag J."/>
            <person name="Rajasekar S."/>
            <person name="Welchert J."/>
            <person name="Hsing Y.-I."/>
            <person name="Wing R.A."/>
        </authorList>
    </citation>
    <scope>NUCLEOTIDE SEQUENCE [LARGE SCALE GENOMIC DNA]</scope>
</reference>
<dbReference type="EnsemblPlants" id="ONIVA10G03870.1">
    <property type="protein sequence ID" value="ONIVA10G03870.1"/>
    <property type="gene ID" value="ONIVA10G03870"/>
</dbReference>
<dbReference type="Proteomes" id="UP000006591">
    <property type="component" value="Chromosome 10"/>
</dbReference>
<evidence type="ECO:0000313" key="1">
    <source>
        <dbReference type="EnsemblPlants" id="ONIVA10G03870.1"/>
    </source>
</evidence>
<accession>A0A0E0IQ33</accession>
<proteinExistence type="predicted"/>